<accession>A0A0A9ARS4</accession>
<dbReference type="EMBL" id="GBRH01244054">
    <property type="protein sequence ID" value="JAD53841.1"/>
    <property type="molecule type" value="Transcribed_RNA"/>
</dbReference>
<reference evidence="1" key="1">
    <citation type="submission" date="2014-09" db="EMBL/GenBank/DDBJ databases">
        <authorList>
            <person name="Magalhaes I.L.F."/>
            <person name="Oliveira U."/>
            <person name="Santos F.R."/>
            <person name="Vidigal T.H.D.A."/>
            <person name="Brescovit A.D."/>
            <person name="Santos A.J."/>
        </authorList>
    </citation>
    <scope>NUCLEOTIDE SEQUENCE</scope>
    <source>
        <tissue evidence="1">Shoot tissue taken approximately 20 cm above the soil surface</tissue>
    </source>
</reference>
<organism evidence="1">
    <name type="scientific">Arundo donax</name>
    <name type="common">Giant reed</name>
    <name type="synonym">Donax arundinaceus</name>
    <dbReference type="NCBI Taxonomy" id="35708"/>
    <lineage>
        <taxon>Eukaryota</taxon>
        <taxon>Viridiplantae</taxon>
        <taxon>Streptophyta</taxon>
        <taxon>Embryophyta</taxon>
        <taxon>Tracheophyta</taxon>
        <taxon>Spermatophyta</taxon>
        <taxon>Magnoliopsida</taxon>
        <taxon>Liliopsida</taxon>
        <taxon>Poales</taxon>
        <taxon>Poaceae</taxon>
        <taxon>PACMAD clade</taxon>
        <taxon>Arundinoideae</taxon>
        <taxon>Arundineae</taxon>
        <taxon>Arundo</taxon>
    </lineage>
</organism>
<reference evidence="1" key="2">
    <citation type="journal article" date="2015" name="Data Brief">
        <title>Shoot transcriptome of the giant reed, Arundo donax.</title>
        <authorList>
            <person name="Barrero R.A."/>
            <person name="Guerrero F.D."/>
            <person name="Moolhuijzen P."/>
            <person name="Goolsby J.A."/>
            <person name="Tidwell J."/>
            <person name="Bellgard S.E."/>
            <person name="Bellgard M.I."/>
        </authorList>
    </citation>
    <scope>NUCLEOTIDE SEQUENCE</scope>
    <source>
        <tissue evidence="1">Shoot tissue taken approximately 20 cm above the soil surface</tissue>
    </source>
</reference>
<proteinExistence type="predicted"/>
<dbReference type="AlphaFoldDB" id="A0A0A9ARS4"/>
<protein>
    <submittedName>
        <fullName evidence="1">Uncharacterized protein</fullName>
    </submittedName>
</protein>
<name>A0A0A9ARS4_ARUDO</name>
<evidence type="ECO:0000313" key="1">
    <source>
        <dbReference type="EMBL" id="JAD53841.1"/>
    </source>
</evidence>
<sequence>MLNCLTHLCHCLIRKYQNMHAISKGHAKQQLLA</sequence>